<keyword evidence="5" id="KW-0175">Coiled coil</keyword>
<feature type="zinc finger region" description="TRAF-type" evidence="4">
    <location>
        <begin position="763"/>
        <end position="803"/>
    </location>
</feature>
<protein>
    <recommendedName>
        <fullName evidence="11">TRAF-type domain-containing protein</fullName>
    </recommendedName>
</protein>
<evidence type="ECO:0000313" key="10">
    <source>
        <dbReference type="Proteomes" id="UP000053237"/>
    </source>
</evidence>
<evidence type="ECO:0000256" key="6">
    <source>
        <dbReference type="SAM" id="MobiDB-lite"/>
    </source>
</evidence>
<dbReference type="Gene3D" id="3.30.40.10">
    <property type="entry name" value="Zinc/RING finger domain, C3HC4 (zinc finger)"/>
    <property type="match status" value="2"/>
</dbReference>
<dbReference type="InterPro" id="IPR013083">
    <property type="entry name" value="Znf_RING/FYVE/PHD"/>
</dbReference>
<dbReference type="AlphaFoldDB" id="A0A024GTM0"/>
<feature type="compositionally biased region" description="Polar residues" evidence="6">
    <location>
        <begin position="541"/>
        <end position="550"/>
    </location>
</feature>
<dbReference type="InterPro" id="IPR001293">
    <property type="entry name" value="Znf_TRAF"/>
</dbReference>
<dbReference type="PROSITE" id="PS50105">
    <property type="entry name" value="SAM_DOMAIN"/>
    <property type="match status" value="1"/>
</dbReference>
<evidence type="ECO:0000259" key="7">
    <source>
        <dbReference type="PROSITE" id="PS50105"/>
    </source>
</evidence>
<dbReference type="Proteomes" id="UP000053237">
    <property type="component" value="Unassembled WGS sequence"/>
</dbReference>
<feature type="region of interest" description="Disordered" evidence="6">
    <location>
        <begin position="589"/>
        <end position="612"/>
    </location>
</feature>
<feature type="domain" description="TRAF-type" evidence="8">
    <location>
        <begin position="763"/>
        <end position="803"/>
    </location>
</feature>
<evidence type="ECO:0000256" key="2">
    <source>
        <dbReference type="ARBA" id="ARBA00022771"/>
    </source>
</evidence>
<name>A0A024GTM0_9STRA</name>
<dbReference type="STRING" id="65357.A0A024GTM0"/>
<dbReference type="GO" id="GO:0008270">
    <property type="term" value="F:zinc ion binding"/>
    <property type="evidence" value="ECO:0007669"/>
    <property type="project" value="UniProtKB-KW"/>
</dbReference>
<evidence type="ECO:0000259" key="8">
    <source>
        <dbReference type="PROSITE" id="PS50145"/>
    </source>
</evidence>
<reference evidence="9 10" key="1">
    <citation type="submission" date="2012-05" db="EMBL/GenBank/DDBJ databases">
        <title>Recombination and specialization in a pathogen metapopulation.</title>
        <authorList>
            <person name="Gardiner A."/>
            <person name="Kemen E."/>
            <person name="Schultz-Larsen T."/>
            <person name="MacLean D."/>
            <person name="Van Oosterhout C."/>
            <person name="Jones J.D.G."/>
        </authorList>
    </citation>
    <scope>NUCLEOTIDE SEQUENCE [LARGE SCALE GENOMIC DNA]</scope>
    <source>
        <strain evidence="9 10">Ac Nc2</strain>
    </source>
</reference>
<dbReference type="OrthoDB" id="193703at2759"/>
<evidence type="ECO:0000256" key="3">
    <source>
        <dbReference type="ARBA" id="ARBA00022833"/>
    </source>
</evidence>
<feature type="domain" description="SAM" evidence="7">
    <location>
        <begin position="876"/>
        <end position="919"/>
    </location>
</feature>
<dbReference type="PROSITE" id="PS50145">
    <property type="entry name" value="ZF_TRAF"/>
    <property type="match status" value="1"/>
</dbReference>
<dbReference type="InterPro" id="IPR001660">
    <property type="entry name" value="SAM"/>
</dbReference>
<comment type="caution">
    <text evidence="9">The sequence shown here is derived from an EMBL/GenBank/DDBJ whole genome shotgun (WGS) entry which is preliminary data.</text>
</comment>
<dbReference type="Gene3D" id="1.10.150.50">
    <property type="entry name" value="Transcription Factor, Ets-1"/>
    <property type="match status" value="1"/>
</dbReference>
<feature type="region of interest" description="Disordered" evidence="6">
    <location>
        <begin position="508"/>
        <end position="551"/>
    </location>
</feature>
<keyword evidence="3 4" id="KW-0862">Zinc</keyword>
<evidence type="ECO:0000313" key="9">
    <source>
        <dbReference type="EMBL" id="CCI50059.1"/>
    </source>
</evidence>
<accession>A0A024GTM0</accession>
<dbReference type="EMBL" id="CAIX01000386">
    <property type="protein sequence ID" value="CCI50059.1"/>
    <property type="molecule type" value="Genomic_DNA"/>
</dbReference>
<evidence type="ECO:0008006" key="11">
    <source>
        <dbReference type="Google" id="ProtNLM"/>
    </source>
</evidence>
<gene>
    <name evidence="9" type="ORF">BN9_115680</name>
</gene>
<organism evidence="9 10">
    <name type="scientific">Albugo candida</name>
    <dbReference type="NCBI Taxonomy" id="65357"/>
    <lineage>
        <taxon>Eukaryota</taxon>
        <taxon>Sar</taxon>
        <taxon>Stramenopiles</taxon>
        <taxon>Oomycota</taxon>
        <taxon>Peronosporomycetes</taxon>
        <taxon>Albuginales</taxon>
        <taxon>Albuginaceae</taxon>
        <taxon>Albugo</taxon>
    </lineage>
</organism>
<dbReference type="InterPro" id="IPR013761">
    <property type="entry name" value="SAM/pointed_sf"/>
</dbReference>
<keyword evidence="10" id="KW-1185">Reference proteome</keyword>
<evidence type="ECO:0000256" key="1">
    <source>
        <dbReference type="ARBA" id="ARBA00022723"/>
    </source>
</evidence>
<dbReference type="SUPFAM" id="SSF47769">
    <property type="entry name" value="SAM/Pointed domain"/>
    <property type="match status" value="1"/>
</dbReference>
<proteinExistence type="predicted"/>
<dbReference type="InParanoid" id="A0A024GTM0"/>
<keyword evidence="1 4" id="KW-0479">Metal-binding</keyword>
<evidence type="ECO:0000256" key="4">
    <source>
        <dbReference type="PROSITE-ProRule" id="PRU00207"/>
    </source>
</evidence>
<feature type="coiled-coil region" evidence="5">
    <location>
        <begin position="332"/>
        <end position="390"/>
    </location>
</feature>
<feature type="compositionally biased region" description="Basic and acidic residues" evidence="6">
    <location>
        <begin position="512"/>
        <end position="539"/>
    </location>
</feature>
<sequence length="936" mass="106898">MDRLRQTLESDACKKEEVHKRQLYKTLLMHSDELERLNFETTSISHAVHALNRKQDQSNHELTNLQAQSNEIFSFCEKDAAWRQLQQKRWLEVQQTVTSVFEKHNSIQESLKEKVSGSELVMQVKTFMEPIKVKLQTIDHRQTQQIGELAHSTSTLSLSLDSVMGNVNKLQCFDMVNLRKELSDLKSYCMKQGTTAGNQPERTNKFKFSEVPGKLGKEIGSACQSSAFEQIEIRSGATGAEIRKECIDYIDAECQEIHASVLRQMREISKETIADLKDFVTGTYAKNMKNDIQSHFDASMAPLFDRYAGLESRTDSISRELNQEFCGIKERFDALEQQSKRLSQEITSTLRQIKIPCHVEDVKLELEALRKSYEKDISQLLRKMDMVEERFEELIGSLSAKVCDDRNTITKHMHLDERNTCQLGGSSPVQSGTTVIESILHLLQAHFQSPLQSKRTAVSPDAVSLIDRENDLDRNIKSSVDLVSNVSGRSLMPVTKCPTEDTNAPTEFLLSVKKDSTASKDESIESSERRKELDFDKSTSKKLPNNTSNHPVGIQEAITRYGYPNQEIYMSELQTEADTAQMKFPERWNKSDNSTESASTMPEYSPAKYMSNERPTKDNILFPSCNQTRSAFERDVIDQLHHEPIAISRVTDVNHAEGKRKLELQTNVQSKFNTEDLDLNIQTRTPASPVSTSGSTRGKLSMISQPMLTLESAESQYASQECRFCSLNMNMSDIIEHELTCGLLPKQCPHCLKRQKALNLAEHIKICEYRIVACTLKCGAKFLQRDLAKHLSTRCHLQSEACTSFDESIISPVLKNRFKDTCEFCNKIVAFRELENHYMICEKKPSNCQFCNASLLKEEMPCHEASCKQKSQQHRFRSLRYNGKDLTQLTETNLINDLGVNNRLQRQRLMDAIQELRRKHNIHDSDTEDEDDIDEA</sequence>
<dbReference type="SUPFAM" id="SSF49599">
    <property type="entry name" value="TRAF domain-like"/>
    <property type="match status" value="1"/>
</dbReference>
<evidence type="ECO:0000256" key="5">
    <source>
        <dbReference type="SAM" id="Coils"/>
    </source>
</evidence>
<feature type="compositionally biased region" description="Polar residues" evidence="6">
    <location>
        <begin position="591"/>
        <end position="602"/>
    </location>
</feature>
<keyword evidence="2 4" id="KW-0863">Zinc-finger</keyword>